<accession>A0A3B0R8H4</accession>
<gene>
    <name evidence="1" type="ORF">MNBD_ALPHA06-253</name>
</gene>
<name>A0A3B0R8H4_9ZZZZ</name>
<organism evidence="1">
    <name type="scientific">hydrothermal vent metagenome</name>
    <dbReference type="NCBI Taxonomy" id="652676"/>
    <lineage>
        <taxon>unclassified sequences</taxon>
        <taxon>metagenomes</taxon>
        <taxon>ecological metagenomes</taxon>
    </lineage>
</organism>
<dbReference type="InterPro" id="IPR008807">
    <property type="entry name" value="ROS_MUCR"/>
</dbReference>
<reference evidence="1" key="1">
    <citation type="submission" date="2018-06" db="EMBL/GenBank/DDBJ databases">
        <authorList>
            <person name="Zhirakovskaya E."/>
        </authorList>
    </citation>
    <scope>NUCLEOTIDE SEQUENCE</scope>
</reference>
<dbReference type="InterPro" id="IPR041920">
    <property type="entry name" value="ROS/MUCR_sf"/>
</dbReference>
<dbReference type="GO" id="GO:0008270">
    <property type="term" value="F:zinc ion binding"/>
    <property type="evidence" value="ECO:0007669"/>
    <property type="project" value="InterPro"/>
</dbReference>
<dbReference type="GO" id="GO:0006355">
    <property type="term" value="P:regulation of DNA-templated transcription"/>
    <property type="evidence" value="ECO:0007669"/>
    <property type="project" value="InterPro"/>
</dbReference>
<dbReference type="Pfam" id="PF05443">
    <property type="entry name" value="ROS_MUCR"/>
    <property type="match status" value="1"/>
</dbReference>
<dbReference type="AlphaFoldDB" id="A0A3B0R8H4"/>
<dbReference type="GO" id="GO:0003677">
    <property type="term" value="F:DNA binding"/>
    <property type="evidence" value="ECO:0007669"/>
    <property type="project" value="InterPro"/>
</dbReference>
<evidence type="ECO:0000313" key="1">
    <source>
        <dbReference type="EMBL" id="VAV88401.1"/>
    </source>
</evidence>
<dbReference type="EMBL" id="UOEE01000064">
    <property type="protein sequence ID" value="VAV88401.1"/>
    <property type="molecule type" value="Genomic_DNA"/>
</dbReference>
<sequence>MSDNSKLLKLTSNIVAAYVGNNKVPIADLPNTVQQVYVALTDSLRSSGDGQAAVGKPAVPVGKSIFADYIICLEDGQKFKSLKRHLRAKYDLSPEEYRKKWGLPTTYPMVAPEYAKIRSALAKQIGLGRRGKKKPAEQK</sequence>
<protein>
    <submittedName>
        <fullName evidence="1">Transcriptional regulator</fullName>
    </submittedName>
</protein>
<proteinExistence type="predicted"/>
<dbReference type="Gene3D" id="1.10.10.1550">
    <property type="entry name" value="ROS/MUCR transcriptional regulator protein"/>
    <property type="match status" value="1"/>
</dbReference>